<dbReference type="GO" id="GO:0051604">
    <property type="term" value="P:protein maturation"/>
    <property type="evidence" value="ECO:0007669"/>
    <property type="project" value="UniProtKB-UniRule"/>
</dbReference>
<dbReference type="GO" id="GO:0016226">
    <property type="term" value="P:iron-sulfur cluster assembly"/>
    <property type="evidence" value="ECO:0007669"/>
    <property type="project" value="UniProtKB-UniRule"/>
</dbReference>
<dbReference type="GO" id="GO:0005634">
    <property type="term" value="C:nucleus"/>
    <property type="evidence" value="ECO:0007669"/>
    <property type="project" value="UniProtKB-SubCell"/>
</dbReference>
<dbReference type="AlphaFoldDB" id="A0AAJ0BHT4"/>
<evidence type="ECO:0000256" key="1">
    <source>
        <dbReference type="RuleBase" id="RU367072"/>
    </source>
</evidence>
<accession>A0AAJ0BHT4</accession>
<evidence type="ECO:0000259" key="2">
    <source>
        <dbReference type="Pfam" id="PF14500"/>
    </source>
</evidence>
<keyword evidence="1" id="KW-0539">Nucleus</keyword>
<comment type="subcellular location">
    <subcellularLocation>
        <location evidence="1">Nucleus</location>
    </subcellularLocation>
</comment>
<evidence type="ECO:0000313" key="3">
    <source>
        <dbReference type="EMBL" id="KAK1758222.1"/>
    </source>
</evidence>
<evidence type="ECO:0000313" key="4">
    <source>
        <dbReference type="Proteomes" id="UP001239445"/>
    </source>
</evidence>
<name>A0AAJ0BHT4_9PEZI</name>
<comment type="similarity">
    <text evidence="1">Belongs to the MET18/MMS19 family.</text>
</comment>
<comment type="function">
    <text evidence="1">Key component of the cytosolic iron-sulfur protein assembly (CIA) complex, a multiprotein complex that mediates the incorporation of iron-sulfur cluster into apoproteins specifically involved in DNA metabolism and genomic integrity. In the CIA complex, MMS19 acts as an adapter between early-acting CIA components and a subset of cellular target iron-sulfur proteins.</text>
</comment>
<protein>
    <recommendedName>
        <fullName evidence="1">MMS19 nucleotide excision repair protein</fullName>
    </recommendedName>
</protein>
<dbReference type="InterPro" id="IPR016024">
    <property type="entry name" value="ARM-type_fold"/>
</dbReference>
<keyword evidence="1" id="KW-0234">DNA repair</keyword>
<dbReference type="GO" id="GO:0097361">
    <property type="term" value="C:cytosolic [4Fe-4S] assembly targeting complex"/>
    <property type="evidence" value="ECO:0007669"/>
    <property type="project" value="UniProtKB-UniRule"/>
</dbReference>
<dbReference type="PANTHER" id="PTHR12891:SF0">
    <property type="entry name" value="MMS19 NUCLEOTIDE EXCISION REPAIR PROTEIN HOMOLOG"/>
    <property type="match status" value="1"/>
</dbReference>
<proteinExistence type="inferred from homology"/>
<dbReference type="PANTHER" id="PTHR12891">
    <property type="entry name" value="DNA REPAIR/TRANSCRIPTION PROTEIN MET18/MMS19"/>
    <property type="match status" value="1"/>
</dbReference>
<dbReference type="EMBL" id="MU839829">
    <property type="protein sequence ID" value="KAK1758222.1"/>
    <property type="molecule type" value="Genomic_DNA"/>
</dbReference>
<gene>
    <name evidence="3" type="ORF">QBC47DRAFT_373966</name>
</gene>
<dbReference type="InterPro" id="IPR039920">
    <property type="entry name" value="MMS19"/>
</dbReference>
<keyword evidence="1" id="KW-0227">DNA damage</keyword>
<dbReference type="GO" id="GO:0006281">
    <property type="term" value="P:DNA repair"/>
    <property type="evidence" value="ECO:0007669"/>
    <property type="project" value="UniProtKB-UniRule"/>
</dbReference>
<reference evidence="3" key="1">
    <citation type="submission" date="2023-06" db="EMBL/GenBank/DDBJ databases">
        <title>Genome-scale phylogeny and comparative genomics of the fungal order Sordariales.</title>
        <authorList>
            <consortium name="Lawrence Berkeley National Laboratory"/>
            <person name="Hensen N."/>
            <person name="Bonometti L."/>
            <person name="Westerberg I."/>
            <person name="Brannstrom I.O."/>
            <person name="Guillou S."/>
            <person name="Cros-Aarteil S."/>
            <person name="Calhoun S."/>
            <person name="Haridas S."/>
            <person name="Kuo A."/>
            <person name="Mondo S."/>
            <person name="Pangilinan J."/>
            <person name="Riley R."/>
            <person name="Labutti K."/>
            <person name="Andreopoulos B."/>
            <person name="Lipzen A."/>
            <person name="Chen C."/>
            <person name="Yanf M."/>
            <person name="Daum C."/>
            <person name="Ng V."/>
            <person name="Clum A."/>
            <person name="Steindorff A."/>
            <person name="Ohm R."/>
            <person name="Martin F."/>
            <person name="Silar P."/>
            <person name="Natvig D."/>
            <person name="Lalanne C."/>
            <person name="Gautier V."/>
            <person name="Ament-Velasquez S.L."/>
            <person name="Kruys A."/>
            <person name="Hutchinson M.I."/>
            <person name="Powell A.J."/>
            <person name="Barry K."/>
            <person name="Miller A.N."/>
            <person name="Grigoriev I.V."/>
            <person name="Debuchy R."/>
            <person name="Gladieux P."/>
            <person name="Thoren M.H."/>
            <person name="Johannesson H."/>
        </authorList>
    </citation>
    <scope>NUCLEOTIDE SEQUENCE</scope>
    <source>
        <strain evidence="3">PSN4</strain>
    </source>
</reference>
<dbReference type="InterPro" id="IPR029240">
    <property type="entry name" value="MMS19_N"/>
</dbReference>
<dbReference type="Pfam" id="PF14500">
    <property type="entry name" value="MMS19_N"/>
    <property type="match status" value="1"/>
</dbReference>
<organism evidence="3 4">
    <name type="scientific">Echria macrotheca</name>
    <dbReference type="NCBI Taxonomy" id="438768"/>
    <lineage>
        <taxon>Eukaryota</taxon>
        <taxon>Fungi</taxon>
        <taxon>Dikarya</taxon>
        <taxon>Ascomycota</taxon>
        <taxon>Pezizomycotina</taxon>
        <taxon>Sordariomycetes</taxon>
        <taxon>Sordariomycetidae</taxon>
        <taxon>Sordariales</taxon>
        <taxon>Schizotheciaceae</taxon>
        <taxon>Echria</taxon>
    </lineage>
</organism>
<keyword evidence="4" id="KW-1185">Reference proteome</keyword>
<sequence>MATFKDLALQYVLSDDEPAQLEIVKKAAQEIESSGANRTVVGNWAASVQPWMSRDQPGDEDLVEDGEDVGNGDIISRSKALAFLAGTLEALDKSLLRTDQVTFLVGFFGSMFSYDHKSGITASTQALQQLQVMKAFKPSLGVKMVEDLLKLKEDFRLQTAATRLEIYKLLSTLLHDESVSSELQHKYGASCGFVVDLLQLCQHERDPRNLMVWFKIQADLLRDYSPSPEVTEEIFKAFSAYFPISLRSSATPIGITAQDLKLAVRQCFSAHHRLASHAFSFLLQKLDQGDAVTVAVKVDILQTIEACITNYENPQVSVVPYIEKLWNSLKYEVRNGEVKETIDATLDVLRAIANRLDGSKTQKQDVSLLRDYIDLVFKDCREDLGNPTYTKQAGLLVTTVITSNIRSYMLESSNLIECLRKNLVSPKSPAHTKDLVLLLNSVLTARSHLIEKRKEGHPADQEDLKGELKSHSANTVYDMLSGVWVSIPNKSDCLLDPDENKQTIELLKQVIKGLALLATQVIVREQGDIALLCSEKILSSISGHLIHILVLRLPLAYRDPSYVGKTENSYTLEEEAQTALRDVVGVYLPAYEDFVQRATDEILGYNWGEAHGRTVFGLIELKNLLSRLAYVGCSRLPINIPSDVANPKPFSALNHLVTFLAAAIDLLPLVLVKPDEDDITEQKEQWANLYVLSAIHSGLLFFHRECVAKYTAEALLADRSVGGNWVEELDRLPNNWLQLLRSDEMTDVAPDQMAVDGPSVFGRYLRFGMFLTKYLYRQAVTGASLIWTESMIEQVGDIATAVVRRLTEEEQVSHKLAREAFELFNGRTSSAEHTLLLTRGILTGLWPAAMSELYTPDGPAEKYLCNVPVFAISTMHQIEIHASISLILTDRYKGGPSTADPEYQVIKRVLHFWGEKLKEACASADMKPQSMELLSFLAMKVFTGAAARQDKHARQLAQVLEEALVNDNANADILARATGILVEHSYVLSAENHAIVGRLYHQWVYNFIASPLLQRGLPGGGSPAAAKRFRTAALCIISGSSFGVFEADLQQVVRLVIVALNDEDEPTPAAAEQFTTPLQVLHDIINEDPDSLKGHIKPIIDGLLKAHRWGYRTVAKAGLDKTPTKVLLASKIALDVLGQLPLKFEHRHLLAYIPKVERIMAETCGHPSRQIRGVAREVRARWLKIN</sequence>
<dbReference type="Proteomes" id="UP001239445">
    <property type="component" value="Unassembled WGS sequence"/>
</dbReference>
<feature type="domain" description="MMS19 N-terminal" evidence="2">
    <location>
        <begin position="71"/>
        <end position="333"/>
    </location>
</feature>
<comment type="caution">
    <text evidence="3">The sequence shown here is derived from an EMBL/GenBank/DDBJ whole genome shotgun (WGS) entry which is preliminary data.</text>
</comment>
<dbReference type="SUPFAM" id="SSF48371">
    <property type="entry name" value="ARM repeat"/>
    <property type="match status" value="1"/>
</dbReference>